<protein>
    <submittedName>
        <fullName evidence="4">Patatin</fullName>
    </submittedName>
</protein>
<organism evidence="4 5">
    <name type="scientific">Cupriavidus lacunae</name>
    <dbReference type="NCBI Taxonomy" id="2666307"/>
    <lineage>
        <taxon>Bacteria</taxon>
        <taxon>Pseudomonadati</taxon>
        <taxon>Pseudomonadota</taxon>
        <taxon>Betaproteobacteria</taxon>
        <taxon>Burkholderiales</taxon>
        <taxon>Burkholderiaceae</taxon>
        <taxon>Cupriavidus</taxon>
    </lineage>
</organism>
<dbReference type="Proteomes" id="UP000255165">
    <property type="component" value="Unassembled WGS sequence"/>
</dbReference>
<dbReference type="PANTHER" id="PTHR24138:SF12">
    <property type="entry name" value="PATATIN FAMILY PROTEIN"/>
    <property type="match status" value="1"/>
</dbReference>
<name>A0A370NHG6_9BURK</name>
<keyword evidence="5" id="KW-1185">Reference proteome</keyword>
<dbReference type="InterPro" id="IPR016035">
    <property type="entry name" value="Acyl_Trfase/lysoPLipase"/>
</dbReference>
<reference evidence="5" key="1">
    <citation type="submission" date="2018-06" db="EMBL/GenBank/DDBJ databases">
        <authorList>
            <person name="Feng T."/>
            <person name="Jeon C.O."/>
        </authorList>
    </citation>
    <scope>NUCLEOTIDE SEQUENCE [LARGE SCALE GENOMIC DNA]</scope>
    <source>
        <strain evidence="5">S23</strain>
    </source>
</reference>
<dbReference type="GO" id="GO:0016787">
    <property type="term" value="F:hydrolase activity"/>
    <property type="evidence" value="ECO:0007669"/>
    <property type="project" value="UniProtKB-UniRule"/>
</dbReference>
<accession>A0A370NHG6</accession>
<dbReference type="EMBL" id="QKWJ01000118">
    <property type="protein sequence ID" value="RDK05056.1"/>
    <property type="molecule type" value="Genomic_DNA"/>
</dbReference>
<feature type="short sequence motif" description="GXSXG" evidence="2">
    <location>
        <begin position="48"/>
        <end position="52"/>
    </location>
</feature>
<dbReference type="CDD" id="cd07199">
    <property type="entry name" value="Pat17_PNPLA8_PNPLA9_like"/>
    <property type="match status" value="1"/>
</dbReference>
<comment type="caution">
    <text evidence="4">The sequence shown here is derived from an EMBL/GenBank/DDBJ whole genome shotgun (WGS) entry which is preliminary data.</text>
</comment>
<feature type="short sequence motif" description="DGA/G" evidence="2">
    <location>
        <begin position="178"/>
        <end position="180"/>
    </location>
</feature>
<dbReference type="GO" id="GO:0016042">
    <property type="term" value="P:lipid catabolic process"/>
    <property type="evidence" value="ECO:0007669"/>
    <property type="project" value="UniProtKB-UniRule"/>
</dbReference>
<feature type="active site" description="Proton acceptor" evidence="2">
    <location>
        <position position="178"/>
    </location>
</feature>
<evidence type="ECO:0000256" key="2">
    <source>
        <dbReference type="PROSITE-ProRule" id="PRU01161"/>
    </source>
</evidence>
<dbReference type="InterPro" id="IPR002641">
    <property type="entry name" value="PNPLA_dom"/>
</dbReference>
<evidence type="ECO:0000313" key="5">
    <source>
        <dbReference type="Proteomes" id="UP000255165"/>
    </source>
</evidence>
<dbReference type="NCBIfam" id="NF041079">
    <property type="entry name" value="CBASS_lipase"/>
    <property type="match status" value="1"/>
</dbReference>
<dbReference type="PANTHER" id="PTHR24138">
    <property type="entry name" value="INTRACELLLAR PHOSPHOLIPASE A FAMILY"/>
    <property type="match status" value="1"/>
</dbReference>
<dbReference type="Gene3D" id="3.40.1090.10">
    <property type="entry name" value="Cytosolic phospholipase A2 catalytic domain"/>
    <property type="match status" value="1"/>
</dbReference>
<keyword evidence="2" id="KW-0378">Hydrolase</keyword>
<dbReference type="RefSeq" id="WP_115216459.1">
    <property type="nucleotide sequence ID" value="NZ_QKWJ01000118.1"/>
</dbReference>
<evidence type="ECO:0000313" key="4">
    <source>
        <dbReference type="EMBL" id="RDK05056.1"/>
    </source>
</evidence>
<feature type="active site" description="Nucleophile" evidence="2">
    <location>
        <position position="50"/>
    </location>
</feature>
<keyword evidence="1 2" id="KW-0443">Lipid metabolism</keyword>
<dbReference type="AlphaFoldDB" id="A0A370NHG6"/>
<proteinExistence type="predicted"/>
<evidence type="ECO:0000259" key="3">
    <source>
        <dbReference type="PROSITE" id="PS51635"/>
    </source>
</evidence>
<evidence type="ECO:0000256" key="1">
    <source>
        <dbReference type="ARBA" id="ARBA00023098"/>
    </source>
</evidence>
<dbReference type="Pfam" id="PF01734">
    <property type="entry name" value="Patatin"/>
    <property type="match status" value="1"/>
</dbReference>
<gene>
    <name evidence="4" type="ORF">DN412_39165</name>
</gene>
<feature type="domain" description="PNPLA" evidence="3">
    <location>
        <begin position="12"/>
        <end position="191"/>
    </location>
</feature>
<feature type="short sequence motif" description="GXGXXG" evidence="2">
    <location>
        <begin position="16"/>
        <end position="21"/>
    </location>
</feature>
<keyword evidence="2" id="KW-0442">Lipid degradation</keyword>
<dbReference type="PROSITE" id="PS51635">
    <property type="entry name" value="PNPLA"/>
    <property type="match status" value="1"/>
</dbReference>
<dbReference type="SUPFAM" id="SSF52151">
    <property type="entry name" value="FabD/lysophospholipase-like"/>
    <property type="match status" value="1"/>
</dbReference>
<sequence>MNEAVQSRFQILALSGGGFRGLYTAKLLADFEDEISAPIATRFDLIAGTSIGGIIALALALEVPASRIVALLTEYGEEIFKRRWSLAGIWRAPFSSRRLADLLSGSEMFGARVLGACRHRAVIPAINYSTGRPQIFKTPHHINFKRDHKFRIVDIAMATSAAPAYFSRYTFNNNQFVDGGLYANAPGLLAVHEAQYSLLRSAAEIHVMAIGTMSSKFTVDPRRNREGGTYDWGGINPSNMPKRLFGLSISVQEALSDFMLAHLLPGRYVLVDDDLTDQRSRAVGLDKADHAAREVLLGAASERSKICIGSRDVEPYLRHLAPPATFFYGENANTPSCRVASITARVRATAPSR</sequence>
<dbReference type="InterPro" id="IPR047156">
    <property type="entry name" value="Teg/CotR/CapV-like"/>
</dbReference>